<evidence type="ECO:0000313" key="2">
    <source>
        <dbReference type="Proteomes" id="UP001461498"/>
    </source>
</evidence>
<dbReference type="InterPro" id="IPR028082">
    <property type="entry name" value="Peripla_BP_I"/>
</dbReference>
<comment type="caution">
    <text evidence="1">The sequence shown here is derived from an EMBL/GenBank/DDBJ whole genome shotgun (WGS) entry which is preliminary data.</text>
</comment>
<dbReference type="EMBL" id="JAPXFL010000003">
    <property type="protein sequence ID" value="KAK9509455.1"/>
    <property type="molecule type" value="Genomic_DNA"/>
</dbReference>
<dbReference type="Gene3D" id="3.40.50.2300">
    <property type="match status" value="1"/>
</dbReference>
<evidence type="ECO:0000313" key="1">
    <source>
        <dbReference type="EMBL" id="KAK9509455.1"/>
    </source>
</evidence>
<accession>A0AAW1DID6</accession>
<dbReference type="AlphaFoldDB" id="A0AAW1DID6"/>
<dbReference type="Proteomes" id="UP001461498">
    <property type="component" value="Unassembled WGS sequence"/>
</dbReference>
<protein>
    <submittedName>
        <fullName evidence="1">Uncharacterized protein</fullName>
    </submittedName>
</protein>
<name>A0AAW1DID6_9HEMI</name>
<gene>
    <name evidence="1" type="ORF">O3M35_006769</name>
</gene>
<organism evidence="1 2">
    <name type="scientific">Rhynocoris fuscipes</name>
    <dbReference type="NCBI Taxonomy" id="488301"/>
    <lineage>
        <taxon>Eukaryota</taxon>
        <taxon>Metazoa</taxon>
        <taxon>Ecdysozoa</taxon>
        <taxon>Arthropoda</taxon>
        <taxon>Hexapoda</taxon>
        <taxon>Insecta</taxon>
        <taxon>Pterygota</taxon>
        <taxon>Neoptera</taxon>
        <taxon>Paraneoptera</taxon>
        <taxon>Hemiptera</taxon>
        <taxon>Heteroptera</taxon>
        <taxon>Panheteroptera</taxon>
        <taxon>Cimicomorpha</taxon>
        <taxon>Reduviidae</taxon>
        <taxon>Harpactorinae</taxon>
        <taxon>Harpactorini</taxon>
        <taxon>Rhynocoris</taxon>
    </lineage>
</organism>
<proteinExistence type="predicted"/>
<keyword evidence="2" id="KW-1185">Reference proteome</keyword>
<dbReference type="SUPFAM" id="SSF53822">
    <property type="entry name" value="Periplasmic binding protein-like I"/>
    <property type="match status" value="1"/>
</dbReference>
<sequence>MAGDDSHMVRAMLSNRTVRFSVIAPDDPGHPQSLRIILPIIKLAIRNISDERTGILPGWKINVTKFDSFCSSTYGPLAAFEVKDRTGKSIFDYFISFFILSLT</sequence>
<reference evidence="1 2" key="1">
    <citation type="submission" date="2022-12" db="EMBL/GenBank/DDBJ databases">
        <title>Chromosome-level genome assembly of true bugs.</title>
        <authorList>
            <person name="Ma L."/>
            <person name="Li H."/>
        </authorList>
    </citation>
    <scope>NUCLEOTIDE SEQUENCE [LARGE SCALE GENOMIC DNA]</scope>
    <source>
        <strain evidence="1">Lab_2022b</strain>
    </source>
</reference>